<organism evidence="2 3">
    <name type="scientific">Flavobacterium hungaricum</name>
    <dbReference type="NCBI Taxonomy" id="2082725"/>
    <lineage>
        <taxon>Bacteria</taxon>
        <taxon>Pseudomonadati</taxon>
        <taxon>Bacteroidota</taxon>
        <taxon>Flavobacteriia</taxon>
        <taxon>Flavobacteriales</taxon>
        <taxon>Flavobacteriaceae</taxon>
        <taxon>Flavobacterium</taxon>
    </lineage>
</organism>
<keyword evidence="1" id="KW-1133">Transmembrane helix</keyword>
<proteinExistence type="predicted"/>
<evidence type="ECO:0000313" key="2">
    <source>
        <dbReference type="EMBL" id="MBE8723528.1"/>
    </source>
</evidence>
<dbReference type="EMBL" id="PRDM01000001">
    <property type="protein sequence ID" value="MBE8723528.1"/>
    <property type="molecule type" value="Genomic_DNA"/>
</dbReference>
<name>A0ABR9TDV9_9FLAO</name>
<keyword evidence="1" id="KW-0812">Transmembrane</keyword>
<gene>
    <name evidence="2" type="ORF">C4F50_01110</name>
</gene>
<evidence type="ECO:0000256" key="1">
    <source>
        <dbReference type="SAM" id="Phobius"/>
    </source>
</evidence>
<keyword evidence="1" id="KW-0472">Membrane</keyword>
<evidence type="ECO:0000313" key="3">
    <source>
        <dbReference type="Proteomes" id="UP000640614"/>
    </source>
</evidence>
<dbReference type="RefSeq" id="WP_193844589.1">
    <property type="nucleotide sequence ID" value="NZ_PRDM01000001.1"/>
</dbReference>
<dbReference type="Proteomes" id="UP000640614">
    <property type="component" value="Unassembled WGS sequence"/>
</dbReference>
<sequence>MNILKKIVGVILLLLAVLLCFPAFYAFPIQFERCRKKFEDGFVGAPGGAIALITCFVLYVLITYFLVKFGLKLIRKKKSNYKAIDEIGIKE</sequence>
<accession>A0ABR9TDV9</accession>
<reference evidence="2 3" key="1">
    <citation type="submission" date="2018-07" db="EMBL/GenBank/DDBJ databases">
        <title>Genome assembly of strain KB82.</title>
        <authorList>
            <person name="Kukolya J."/>
            <person name="Horvath B."/>
            <person name="Nagy I."/>
            <person name="Toth A."/>
        </authorList>
    </citation>
    <scope>NUCLEOTIDE SEQUENCE [LARGE SCALE GENOMIC DNA]</scope>
    <source>
        <strain evidence="2 3">Kb82</strain>
    </source>
</reference>
<protein>
    <submittedName>
        <fullName evidence="2">Uncharacterized protein</fullName>
    </submittedName>
</protein>
<keyword evidence="3" id="KW-1185">Reference proteome</keyword>
<comment type="caution">
    <text evidence="2">The sequence shown here is derived from an EMBL/GenBank/DDBJ whole genome shotgun (WGS) entry which is preliminary data.</text>
</comment>
<feature type="transmembrane region" description="Helical" evidence="1">
    <location>
        <begin position="42"/>
        <end position="67"/>
    </location>
</feature>